<gene>
    <name evidence="1" type="ORF">HAD_00880</name>
</gene>
<evidence type="ECO:0000313" key="1">
    <source>
        <dbReference type="EMBL" id="KCZ84189.1"/>
    </source>
</evidence>
<proteinExistence type="predicted"/>
<name>A0A069E352_9PROT</name>
<protein>
    <recommendedName>
        <fullName evidence="3">DUF1552 domain-containing protein</fullName>
    </recommendedName>
</protein>
<sequence>MAETPEARAASAPLRMGTWFWGCGITPGRWTPDIVNNEFVLKPESAPLEKVKQHLNFLTGFDAILDGKPNHVHVSGTFSLRSGIAPTKFGVMEGPTFETAIADRIGAGVRFKTVDFSATGNVRDTYSYRSAQVRNTPEVSPEALYDRLFGVEFNASAGGEFVPDAKALRRLSVLSVVGEQRKSMAQQLGKEDQDRLDQYFTSVREVEQQLELQTVEPARVEACQAPARPEPMEANYDLANVHRNHELMARLLAMALVCDQTRSFNVLFSNSASSLHRSGEASSHHLYTHEEFTDSELGYQVETSKFVVENMKGWAKFVEILANTPEGDGSLLDNCLVFAHSDTSWAKIHAVQGIPMMTAGAAGGRLRTRQLVTANGDPITRVGLTLQQLVGLPISEWGAGAMRTDAPVSKLLA</sequence>
<evidence type="ECO:0000313" key="2">
    <source>
        <dbReference type="Proteomes" id="UP000027446"/>
    </source>
</evidence>
<dbReference type="PATRIC" id="fig|1280949.3.peg.180"/>
<evidence type="ECO:0008006" key="3">
    <source>
        <dbReference type="Google" id="ProtNLM"/>
    </source>
</evidence>
<dbReference type="RefSeq" id="WP_162177452.1">
    <property type="nucleotide sequence ID" value="NZ_ARYH01000001.1"/>
</dbReference>
<reference evidence="1 2" key="1">
    <citation type="journal article" date="2014" name="Antonie Van Leeuwenhoek">
        <title>Hyphomonas beringensis sp. nov. and Hyphomonas chukchiensis sp. nov., isolated from surface seawater of the Bering Sea and Chukchi Sea.</title>
        <authorList>
            <person name="Li C."/>
            <person name="Lai Q."/>
            <person name="Li G."/>
            <person name="Dong C."/>
            <person name="Wang J."/>
            <person name="Liao Y."/>
            <person name="Shao Z."/>
        </authorList>
    </citation>
    <scope>NUCLEOTIDE SEQUENCE [LARGE SCALE GENOMIC DNA]</scope>
    <source>
        <strain evidence="1 2">MHS-3</strain>
    </source>
</reference>
<organism evidence="1 2">
    <name type="scientific">Hyphomonas adhaerens MHS-3</name>
    <dbReference type="NCBI Taxonomy" id="1280949"/>
    <lineage>
        <taxon>Bacteria</taxon>
        <taxon>Pseudomonadati</taxon>
        <taxon>Pseudomonadota</taxon>
        <taxon>Alphaproteobacteria</taxon>
        <taxon>Hyphomonadales</taxon>
        <taxon>Hyphomonadaceae</taxon>
        <taxon>Hyphomonas</taxon>
    </lineage>
</organism>
<dbReference type="EMBL" id="ARYH01000001">
    <property type="protein sequence ID" value="KCZ84189.1"/>
    <property type="molecule type" value="Genomic_DNA"/>
</dbReference>
<dbReference type="Pfam" id="PF07586">
    <property type="entry name" value="HXXSHH"/>
    <property type="match status" value="1"/>
</dbReference>
<keyword evidence="2" id="KW-1185">Reference proteome</keyword>
<dbReference type="InterPro" id="IPR011447">
    <property type="entry name" value="DUF1552"/>
</dbReference>
<dbReference type="Proteomes" id="UP000027446">
    <property type="component" value="Unassembled WGS sequence"/>
</dbReference>
<accession>A0A069E352</accession>
<dbReference type="STRING" id="1280949.HAD_00880"/>
<comment type="caution">
    <text evidence="1">The sequence shown here is derived from an EMBL/GenBank/DDBJ whole genome shotgun (WGS) entry which is preliminary data.</text>
</comment>
<dbReference type="AlphaFoldDB" id="A0A069E352"/>
<dbReference type="eggNOG" id="COG3119">
    <property type="taxonomic scope" value="Bacteria"/>
</dbReference>